<organism evidence="2 3">
    <name type="scientific">Clostridium homopropionicum DSM 5847</name>
    <dbReference type="NCBI Taxonomy" id="1121318"/>
    <lineage>
        <taxon>Bacteria</taxon>
        <taxon>Bacillati</taxon>
        <taxon>Bacillota</taxon>
        <taxon>Clostridia</taxon>
        <taxon>Eubacteriales</taxon>
        <taxon>Clostridiaceae</taxon>
        <taxon>Clostridium</taxon>
    </lineage>
</organism>
<dbReference type="Pfam" id="PF23543">
    <property type="entry name" value="DUF6688_C"/>
    <property type="match status" value="1"/>
</dbReference>
<sequence length="34" mass="4380">MKPLEWFFLFILYIVDHNPENRINIQYSELRKRR</sequence>
<accession>A0A0L6Z9R7</accession>
<evidence type="ECO:0000313" key="3">
    <source>
        <dbReference type="Proteomes" id="UP000037043"/>
    </source>
</evidence>
<dbReference type="EMBL" id="LHUR01000022">
    <property type="protein sequence ID" value="KOA19706.1"/>
    <property type="molecule type" value="Genomic_DNA"/>
</dbReference>
<dbReference type="RefSeq" id="WP_341376971.1">
    <property type="nucleotide sequence ID" value="NZ_LHUR01000022.1"/>
</dbReference>
<feature type="domain" description="DUF6688" evidence="1">
    <location>
        <begin position="1"/>
        <end position="28"/>
    </location>
</feature>
<reference evidence="3" key="1">
    <citation type="submission" date="2015-08" db="EMBL/GenBank/DDBJ databases">
        <title>Genome sequence of the strict anaerobe Clostridium homopropionicum LuHBu1 (DSM 5847T).</title>
        <authorList>
            <person name="Poehlein A."/>
            <person name="Beck M."/>
            <person name="Schiel-Bengelsdorf B."/>
            <person name="Bengelsdorf F.R."/>
            <person name="Daniel R."/>
            <person name="Duerre P."/>
        </authorList>
    </citation>
    <scope>NUCLEOTIDE SEQUENCE [LARGE SCALE GENOMIC DNA]</scope>
    <source>
        <strain evidence="3">DSM 5847</strain>
    </source>
</reference>
<keyword evidence="3" id="KW-1185">Reference proteome</keyword>
<dbReference type="Proteomes" id="UP000037043">
    <property type="component" value="Unassembled WGS sequence"/>
</dbReference>
<name>A0A0L6Z9R7_9CLOT</name>
<evidence type="ECO:0000259" key="1">
    <source>
        <dbReference type="Pfam" id="PF23543"/>
    </source>
</evidence>
<proteinExistence type="predicted"/>
<comment type="caution">
    <text evidence="2">The sequence shown here is derived from an EMBL/GenBank/DDBJ whole genome shotgun (WGS) entry which is preliminary data.</text>
</comment>
<dbReference type="PATRIC" id="fig|1121318.3.peg.1811"/>
<protein>
    <recommendedName>
        <fullName evidence="1">DUF6688 domain-containing protein</fullName>
    </recommendedName>
</protein>
<gene>
    <name evidence="2" type="ORF">CLHOM_17950</name>
</gene>
<dbReference type="InterPro" id="IPR056491">
    <property type="entry name" value="DUF6688_C"/>
</dbReference>
<evidence type="ECO:0000313" key="2">
    <source>
        <dbReference type="EMBL" id="KOA19706.1"/>
    </source>
</evidence>
<dbReference type="AlphaFoldDB" id="A0A0L6Z9R7"/>